<gene>
    <name evidence="1" type="ORF">LOD99_10767</name>
</gene>
<reference evidence="1 2" key="1">
    <citation type="journal article" date="2023" name="BMC Biol.">
        <title>The compact genome of the sponge Oopsacas minuta (Hexactinellida) is lacking key metazoan core genes.</title>
        <authorList>
            <person name="Santini S."/>
            <person name="Schenkelaars Q."/>
            <person name="Jourda C."/>
            <person name="Duchesne M."/>
            <person name="Belahbib H."/>
            <person name="Rocher C."/>
            <person name="Selva M."/>
            <person name="Riesgo A."/>
            <person name="Vervoort M."/>
            <person name="Leys S.P."/>
            <person name="Kodjabachian L."/>
            <person name="Le Bivic A."/>
            <person name="Borchiellini C."/>
            <person name="Claverie J.M."/>
            <person name="Renard E."/>
        </authorList>
    </citation>
    <scope>NUCLEOTIDE SEQUENCE [LARGE SCALE GENOMIC DNA]</scope>
    <source>
        <strain evidence="1">SPO-2</strain>
    </source>
</reference>
<proteinExistence type="predicted"/>
<comment type="caution">
    <text evidence="1">The sequence shown here is derived from an EMBL/GenBank/DDBJ whole genome shotgun (WGS) entry which is preliminary data.</text>
</comment>
<evidence type="ECO:0000313" key="2">
    <source>
        <dbReference type="Proteomes" id="UP001165289"/>
    </source>
</evidence>
<name>A0AAV7KDF9_9METZ</name>
<dbReference type="EMBL" id="JAKMXF010000059">
    <property type="protein sequence ID" value="KAI6659466.1"/>
    <property type="molecule type" value="Genomic_DNA"/>
</dbReference>
<dbReference type="AlphaFoldDB" id="A0AAV7KDF9"/>
<evidence type="ECO:0000313" key="1">
    <source>
        <dbReference type="EMBL" id="KAI6659466.1"/>
    </source>
</evidence>
<dbReference type="Proteomes" id="UP001165289">
    <property type="component" value="Unassembled WGS sequence"/>
</dbReference>
<dbReference type="Gene3D" id="3.90.70.80">
    <property type="match status" value="1"/>
</dbReference>
<keyword evidence="2" id="KW-1185">Reference proteome</keyword>
<organism evidence="1 2">
    <name type="scientific">Oopsacas minuta</name>
    <dbReference type="NCBI Taxonomy" id="111878"/>
    <lineage>
        <taxon>Eukaryota</taxon>
        <taxon>Metazoa</taxon>
        <taxon>Porifera</taxon>
        <taxon>Hexactinellida</taxon>
        <taxon>Hexasterophora</taxon>
        <taxon>Lyssacinosida</taxon>
        <taxon>Leucopsacidae</taxon>
        <taxon>Oopsacas</taxon>
    </lineage>
</organism>
<evidence type="ECO:0008006" key="3">
    <source>
        <dbReference type="Google" id="ProtNLM"/>
    </source>
</evidence>
<accession>A0AAV7KDF9</accession>
<protein>
    <recommendedName>
        <fullName evidence="3">OTU domain-containing protein</fullName>
    </recommendedName>
</protein>
<sequence length="310" mass="35655">MEQQIQKYQFDDKVKKRSTSIKQGDQILVRNMRKAKKMPGTKKGGKYIGPMTVAKVTESRALVLKEEAKSPKRKFTDIPTDVVTKKFKKSEKEVTMLPGNRFHRKEFIQPKSSELSHLDIHHLESDNPIITPITTEWQKEKCNLLEIQFQQPTDQYSTIVGRRVCLSKLISGSQEYHAKIRGEVCRYMVSDEKDVINWYFNEVLTTTTSHHINGTSMSSNGSWATVAELIAASAQLEADIYVANKIYRTEGSLDTEIRWLRLSASNNYTHIPALYIANYSDHYEPVYNMFNNKNPTFSFSDKNLIEITDS</sequence>